<accession>A0A7W4QG60</accession>
<dbReference type="PANTHER" id="PTHR42804:SF1">
    <property type="entry name" value="ALDEHYDE DEHYDROGENASE-RELATED"/>
    <property type="match status" value="1"/>
</dbReference>
<dbReference type="PANTHER" id="PTHR42804">
    <property type="entry name" value="ALDEHYDE DEHYDROGENASE"/>
    <property type="match status" value="1"/>
</dbReference>
<dbReference type="InterPro" id="IPR016162">
    <property type="entry name" value="Ald_DH_N"/>
</dbReference>
<evidence type="ECO:0000259" key="5">
    <source>
        <dbReference type="Pfam" id="PF00171"/>
    </source>
</evidence>
<feature type="active site" evidence="3">
    <location>
        <position position="265"/>
    </location>
</feature>
<gene>
    <name evidence="6" type="ORF">H3H51_20395</name>
</gene>
<dbReference type="PROSITE" id="PS00687">
    <property type="entry name" value="ALDEHYDE_DEHYDR_GLU"/>
    <property type="match status" value="1"/>
</dbReference>
<protein>
    <submittedName>
        <fullName evidence="6">Aldehyde dehydrogenase family protein</fullName>
    </submittedName>
</protein>
<evidence type="ECO:0000256" key="3">
    <source>
        <dbReference type="PROSITE-ProRule" id="PRU10007"/>
    </source>
</evidence>
<dbReference type="EMBL" id="JACJUD010000008">
    <property type="protein sequence ID" value="MBB2497388.1"/>
    <property type="molecule type" value="Genomic_DNA"/>
</dbReference>
<dbReference type="AlphaFoldDB" id="A0A7W4QG60"/>
<proteinExistence type="inferred from homology"/>
<dbReference type="Gene3D" id="3.40.605.10">
    <property type="entry name" value="Aldehyde Dehydrogenase, Chain A, domain 1"/>
    <property type="match status" value="1"/>
</dbReference>
<dbReference type="Gene3D" id="3.40.309.10">
    <property type="entry name" value="Aldehyde Dehydrogenase, Chain A, domain 2"/>
    <property type="match status" value="1"/>
</dbReference>
<evidence type="ECO:0000313" key="7">
    <source>
        <dbReference type="Proteomes" id="UP000542720"/>
    </source>
</evidence>
<name>A0A7W4QG60_9GAMM</name>
<evidence type="ECO:0000256" key="2">
    <source>
        <dbReference type="ARBA" id="ARBA00023002"/>
    </source>
</evidence>
<keyword evidence="2 4" id="KW-0560">Oxidoreductase</keyword>
<feature type="domain" description="Aldehyde dehydrogenase" evidence="5">
    <location>
        <begin position="17"/>
        <end position="490"/>
    </location>
</feature>
<evidence type="ECO:0000313" key="6">
    <source>
        <dbReference type="EMBL" id="MBB2497388.1"/>
    </source>
</evidence>
<comment type="caution">
    <text evidence="6">The sequence shown here is derived from an EMBL/GenBank/DDBJ whole genome shotgun (WGS) entry which is preliminary data.</text>
</comment>
<sequence length="496" mass="53001">MSVPFTDIKSFYIDGEWVLPTQGYEPIINPATEEIIGEAPLAGRAELELALAAARQAFDDGPWPTLPMAERITAVKRLRAAILAREERIKQLLIAEVGAAQLLLNSAQFKGAIEAIDYAIGLAEKLQPHGTPIELKPNPFDPAGGDILAAGMVVQEPYGVVVGITPYNYPFLLNIVKAVPALLTGNTVVIKPSQFTPFSALLLGEVIVEAELPRGVLSVVNGGPEVGAMLTEDPRVDLVTFTGSDKVGQAILHQSAGTLKKVHLELGGKSAMIVRHDADLLKAAGTAAFSMSMHAGQGCALLTRYLVHNSIRPAFVETVKAVLSQFKIGNPADPSVMVGPLIRESARQKTEQYVQIGLDAGATLVAGGRRPAHLERGFFHEPTLFDNVDNASRLAQEEVFGPIGVVIGFDSDEEAIRMANDSKFGLSGAVMSADRATAYRMALRLRTGGVSINGGTGDFFVKAPFGGYKHSGIGRELGKDWLNEFLLEKSITYPIG</sequence>
<comment type="similarity">
    <text evidence="1 4">Belongs to the aldehyde dehydrogenase family.</text>
</comment>
<dbReference type="SUPFAM" id="SSF53720">
    <property type="entry name" value="ALDH-like"/>
    <property type="match status" value="1"/>
</dbReference>
<dbReference type="RefSeq" id="WP_183090918.1">
    <property type="nucleotide sequence ID" value="NZ_JACJUD010000008.1"/>
</dbReference>
<dbReference type="FunFam" id="3.40.605.10:FF:000007">
    <property type="entry name" value="NAD/NADP-dependent betaine aldehyde dehydrogenase"/>
    <property type="match status" value="1"/>
</dbReference>
<dbReference type="InterPro" id="IPR029510">
    <property type="entry name" value="Ald_DH_CS_GLU"/>
</dbReference>
<evidence type="ECO:0000256" key="4">
    <source>
        <dbReference type="RuleBase" id="RU003345"/>
    </source>
</evidence>
<organism evidence="6 7">
    <name type="scientific">Aquipseudomonas ullengensis</name>
    <dbReference type="NCBI Taxonomy" id="2759166"/>
    <lineage>
        <taxon>Bacteria</taxon>
        <taxon>Pseudomonadati</taxon>
        <taxon>Pseudomonadota</taxon>
        <taxon>Gammaproteobacteria</taxon>
        <taxon>Pseudomonadales</taxon>
        <taxon>Pseudomonadaceae</taxon>
        <taxon>Aquipseudomonas</taxon>
    </lineage>
</organism>
<dbReference type="InterPro" id="IPR016161">
    <property type="entry name" value="Ald_DH/histidinol_DH"/>
</dbReference>
<dbReference type="GO" id="GO:0016620">
    <property type="term" value="F:oxidoreductase activity, acting on the aldehyde or oxo group of donors, NAD or NADP as acceptor"/>
    <property type="evidence" value="ECO:0007669"/>
    <property type="project" value="InterPro"/>
</dbReference>
<dbReference type="Pfam" id="PF00171">
    <property type="entry name" value="Aldedh"/>
    <property type="match status" value="1"/>
</dbReference>
<dbReference type="Proteomes" id="UP000542720">
    <property type="component" value="Unassembled WGS sequence"/>
</dbReference>
<reference evidence="6 7" key="1">
    <citation type="submission" date="2020-08" db="EMBL/GenBank/DDBJ databases">
        <authorList>
            <person name="Kim C.M."/>
        </authorList>
    </citation>
    <scope>NUCLEOTIDE SEQUENCE [LARGE SCALE GENOMIC DNA]</scope>
    <source>
        <strain evidence="6 7">UL070</strain>
    </source>
</reference>
<keyword evidence="7" id="KW-1185">Reference proteome</keyword>
<evidence type="ECO:0000256" key="1">
    <source>
        <dbReference type="ARBA" id="ARBA00009986"/>
    </source>
</evidence>
<dbReference type="InterPro" id="IPR016163">
    <property type="entry name" value="Ald_DH_C"/>
</dbReference>
<dbReference type="InterPro" id="IPR015590">
    <property type="entry name" value="Aldehyde_DH_dom"/>
</dbReference>
<dbReference type="CDD" id="cd07089">
    <property type="entry name" value="ALDH_CddD-AldA-like"/>
    <property type="match status" value="1"/>
</dbReference>